<dbReference type="FunFam" id="1.20.1720.10:FF:000014">
    <property type="entry name" value="MFS drug transporter, putative"/>
    <property type="match status" value="1"/>
</dbReference>
<evidence type="ECO:0000256" key="5">
    <source>
        <dbReference type="ARBA" id="ARBA00022989"/>
    </source>
</evidence>
<feature type="compositionally biased region" description="Polar residues" evidence="10">
    <location>
        <begin position="32"/>
        <end position="68"/>
    </location>
</feature>
<comment type="similarity">
    <text evidence="2">Belongs to the major facilitator superfamily. TCR/Tet family.</text>
</comment>
<evidence type="ECO:0000256" key="9">
    <source>
        <dbReference type="ARBA" id="ARBA00083178"/>
    </source>
</evidence>
<feature type="transmembrane region" description="Helical" evidence="11">
    <location>
        <begin position="273"/>
        <end position="296"/>
    </location>
</feature>
<dbReference type="FunFam" id="1.20.1250.20:FF:000196">
    <property type="entry name" value="MFS toxin efflux pump (AflT)"/>
    <property type="match status" value="1"/>
</dbReference>
<dbReference type="InterPro" id="IPR011701">
    <property type="entry name" value="MFS"/>
</dbReference>
<dbReference type="Gene3D" id="1.20.1250.20">
    <property type="entry name" value="MFS general substrate transporter like domains"/>
    <property type="match status" value="1"/>
</dbReference>
<feature type="region of interest" description="Disordered" evidence="10">
    <location>
        <begin position="580"/>
        <end position="608"/>
    </location>
</feature>
<feature type="domain" description="Major facilitator superfamily (MFS) profile" evidence="12">
    <location>
        <begin position="88"/>
        <end position="578"/>
    </location>
</feature>
<dbReference type="CDD" id="cd17502">
    <property type="entry name" value="MFS_Azr1_MDR_like"/>
    <property type="match status" value="1"/>
</dbReference>
<evidence type="ECO:0000256" key="10">
    <source>
        <dbReference type="SAM" id="MobiDB-lite"/>
    </source>
</evidence>
<dbReference type="InterPro" id="IPR036259">
    <property type="entry name" value="MFS_trans_sf"/>
</dbReference>
<evidence type="ECO:0000256" key="7">
    <source>
        <dbReference type="ARBA" id="ARBA00057269"/>
    </source>
</evidence>
<feature type="transmembrane region" description="Helical" evidence="11">
    <location>
        <begin position="153"/>
        <end position="172"/>
    </location>
</feature>
<feature type="transmembrane region" description="Helical" evidence="11">
    <location>
        <begin position="178"/>
        <end position="199"/>
    </location>
</feature>
<evidence type="ECO:0000256" key="8">
    <source>
        <dbReference type="ARBA" id="ARBA00069956"/>
    </source>
</evidence>
<dbReference type="Proteomes" id="UP001295740">
    <property type="component" value="Unassembled WGS sequence"/>
</dbReference>
<evidence type="ECO:0000256" key="4">
    <source>
        <dbReference type="ARBA" id="ARBA00022692"/>
    </source>
</evidence>
<evidence type="ECO:0000313" key="13">
    <source>
        <dbReference type="EMBL" id="CAJ2499934.1"/>
    </source>
</evidence>
<dbReference type="PROSITE" id="PS50850">
    <property type="entry name" value="MFS"/>
    <property type="match status" value="1"/>
</dbReference>
<feature type="compositionally biased region" description="Basic and acidic residues" evidence="10">
    <location>
        <begin position="582"/>
        <end position="608"/>
    </location>
</feature>
<feature type="transmembrane region" description="Helical" evidence="11">
    <location>
        <begin position="555"/>
        <end position="574"/>
    </location>
</feature>
<feature type="transmembrane region" description="Helical" evidence="11">
    <location>
        <begin position="87"/>
        <end position="110"/>
    </location>
</feature>
<dbReference type="SUPFAM" id="SSF103473">
    <property type="entry name" value="MFS general substrate transporter"/>
    <property type="match status" value="2"/>
</dbReference>
<dbReference type="GO" id="GO:0005774">
    <property type="term" value="C:vacuolar membrane"/>
    <property type="evidence" value="ECO:0007669"/>
    <property type="project" value="UniProtKB-SubCell"/>
</dbReference>
<evidence type="ECO:0000313" key="14">
    <source>
        <dbReference type="Proteomes" id="UP001295740"/>
    </source>
</evidence>
<dbReference type="AlphaFoldDB" id="A0AAI8YAB8"/>
<gene>
    <name evidence="13" type="ORF">KHLLAP_LOCUS402</name>
</gene>
<feature type="transmembrane region" description="Helical" evidence="11">
    <location>
        <begin position="411"/>
        <end position="432"/>
    </location>
</feature>
<feature type="transmembrane region" description="Helical" evidence="11">
    <location>
        <begin position="348"/>
        <end position="368"/>
    </location>
</feature>
<comment type="subcellular location">
    <subcellularLocation>
        <location evidence="1">Vacuole membrane</location>
        <topology evidence="1">Multi-pass membrane protein</topology>
    </subcellularLocation>
</comment>
<dbReference type="Pfam" id="PF07690">
    <property type="entry name" value="MFS_1"/>
    <property type="match status" value="2"/>
</dbReference>
<feature type="transmembrane region" description="Helical" evidence="11">
    <location>
        <begin position="122"/>
        <end position="141"/>
    </location>
</feature>
<reference evidence="13" key="1">
    <citation type="submission" date="2023-10" db="EMBL/GenBank/DDBJ databases">
        <authorList>
            <person name="Hackl T."/>
        </authorList>
    </citation>
    <scope>NUCLEOTIDE SEQUENCE</scope>
</reference>
<feature type="compositionally biased region" description="Basic and acidic residues" evidence="10">
    <location>
        <begin position="1"/>
        <end position="19"/>
    </location>
</feature>
<sequence>MATEEHRPGGLRDDEKVIDVEQNAGLHAPANAQDSSNETSTLSDETMRDTNAQAPAATESTPNENGTTPAAGKEAGPAQRTKLQMSLIMFALCSALFLAALDVTIITTAIPTIVGQFNSPSGYTWIGAAYLLANSATVPSWGKISDIWGRKPVLLTAVGIFWIGSLICALSVNIGMLIAGRAIQGAGGGGIVVLTNICVGDLVSVRQRGQYYGIFGVVWAIASAIGPILGGVFTSKVTWRWCFYVNLPISGAGFVILVFVLKLHNPRTSVRQGLAAIDWLGSALVIGATLMFLFGLEFGGVSYPWASATVICLIVFGIVTFVLFILVEKYVAKYPVIPLRLFQDKRNMAVFGICLSHGAVFISGSYYLPLYFQAVIGASSLLSGVYLLPFALSLSFVSAGTGIWMKKTGKYLPAIILGMFFLTLGFGLFIALGAEVSWAKLIVFQIIAGIGVGPNFQSPLIALQSSVEPHEIASATGTFQFIRQLATSISVVIGGVVFQNGMNRQYPHLLAELGPELANQLSGGNAGGSVELVASLQGHEGTVARTAYWNSLRDLWIMYTAFAAAGLLISPLVGQRKLSNQHTEHKTGLKSLKPDGADADRSSAEKST</sequence>
<dbReference type="PANTHER" id="PTHR23501:SF102">
    <property type="entry name" value="DRUG TRANSPORTER, PUTATIVE (AFU_ORTHOLOGUE AFUA_3G08530)-RELATED"/>
    <property type="match status" value="1"/>
</dbReference>
<evidence type="ECO:0000256" key="2">
    <source>
        <dbReference type="ARBA" id="ARBA00007520"/>
    </source>
</evidence>
<evidence type="ECO:0000259" key="12">
    <source>
        <dbReference type="PROSITE" id="PS50850"/>
    </source>
</evidence>
<name>A0AAI8YAB8_9PEZI</name>
<keyword evidence="14" id="KW-1185">Reference proteome</keyword>
<feature type="transmembrane region" description="Helical" evidence="11">
    <location>
        <begin position="374"/>
        <end position="399"/>
    </location>
</feature>
<dbReference type="InterPro" id="IPR020846">
    <property type="entry name" value="MFS_dom"/>
</dbReference>
<feature type="region of interest" description="Disordered" evidence="10">
    <location>
        <begin position="1"/>
        <end position="77"/>
    </location>
</feature>
<dbReference type="Gene3D" id="1.20.1720.10">
    <property type="entry name" value="Multidrug resistance protein D"/>
    <property type="match status" value="1"/>
</dbReference>
<dbReference type="EMBL" id="CAUWAG010000003">
    <property type="protein sequence ID" value="CAJ2499934.1"/>
    <property type="molecule type" value="Genomic_DNA"/>
</dbReference>
<protein>
    <recommendedName>
        <fullName evidence="8">Efflux pump dotC</fullName>
    </recommendedName>
    <alternativeName>
        <fullName evidence="9">Dothistromin biosynthesis protein C</fullName>
    </alternativeName>
</protein>
<organism evidence="13 14">
    <name type="scientific">Anthostomella pinea</name>
    <dbReference type="NCBI Taxonomy" id="933095"/>
    <lineage>
        <taxon>Eukaryota</taxon>
        <taxon>Fungi</taxon>
        <taxon>Dikarya</taxon>
        <taxon>Ascomycota</taxon>
        <taxon>Pezizomycotina</taxon>
        <taxon>Sordariomycetes</taxon>
        <taxon>Xylariomycetidae</taxon>
        <taxon>Xylariales</taxon>
        <taxon>Xylariaceae</taxon>
        <taxon>Anthostomella</taxon>
    </lineage>
</organism>
<dbReference type="PRINTS" id="PR01036">
    <property type="entry name" value="TCRTETB"/>
</dbReference>
<accession>A0AAI8YAB8</accession>
<dbReference type="GO" id="GO:0005886">
    <property type="term" value="C:plasma membrane"/>
    <property type="evidence" value="ECO:0007669"/>
    <property type="project" value="TreeGrafter"/>
</dbReference>
<keyword evidence="5 11" id="KW-1133">Transmembrane helix</keyword>
<feature type="transmembrane region" description="Helical" evidence="11">
    <location>
        <begin position="238"/>
        <end position="261"/>
    </location>
</feature>
<dbReference type="GO" id="GO:0022857">
    <property type="term" value="F:transmembrane transporter activity"/>
    <property type="evidence" value="ECO:0007669"/>
    <property type="project" value="InterPro"/>
</dbReference>
<evidence type="ECO:0000256" key="1">
    <source>
        <dbReference type="ARBA" id="ARBA00004128"/>
    </source>
</evidence>
<evidence type="ECO:0000256" key="3">
    <source>
        <dbReference type="ARBA" id="ARBA00022448"/>
    </source>
</evidence>
<keyword evidence="4 11" id="KW-0812">Transmembrane</keyword>
<feature type="transmembrane region" description="Helical" evidence="11">
    <location>
        <begin position="211"/>
        <end position="232"/>
    </location>
</feature>
<evidence type="ECO:0000256" key="11">
    <source>
        <dbReference type="SAM" id="Phobius"/>
    </source>
</evidence>
<keyword evidence="3" id="KW-0813">Transport</keyword>
<proteinExistence type="inferred from homology"/>
<comment type="caution">
    <text evidence="13">The sequence shown here is derived from an EMBL/GenBank/DDBJ whole genome shotgun (WGS) entry which is preliminary data.</text>
</comment>
<evidence type="ECO:0000256" key="6">
    <source>
        <dbReference type="ARBA" id="ARBA00023136"/>
    </source>
</evidence>
<keyword evidence="6 11" id="KW-0472">Membrane</keyword>
<feature type="transmembrane region" description="Helical" evidence="11">
    <location>
        <begin position="302"/>
        <end position="327"/>
    </location>
</feature>
<dbReference type="PANTHER" id="PTHR23501">
    <property type="entry name" value="MAJOR FACILITATOR SUPERFAMILY"/>
    <property type="match status" value="1"/>
</dbReference>
<comment type="function">
    <text evidence="7">Efflux pump; part of the gene cluster that mediates the biosynthesis of dothistromin (DOTH), a polyketide toxin very similar in structure to the aflatoxin precursor, versicolorin B. One function of dotC may be to transport early-stage dothistromin biosynthetic intermediates from the cytoplasm into vacuoles, thereby affecting the rate of dothistromin production.</text>
</comment>